<comment type="caution">
    <text evidence="7">The sequence shown here is derived from an EMBL/GenBank/DDBJ whole genome shotgun (WGS) entry which is preliminary data.</text>
</comment>
<reference evidence="7 8" key="1">
    <citation type="journal article" date="2005" name="Science">
        <title>Genome sequence of Theileria parva, a bovine pathogen that transforms lymphocytes.</title>
        <authorList>
            <person name="Gardner M.J."/>
            <person name="Bishop R."/>
            <person name="Shah T."/>
            <person name="de Villiers E.P."/>
            <person name="Carlton J.M."/>
            <person name="Hall N."/>
            <person name="Ren Q."/>
            <person name="Paulsen I.T."/>
            <person name="Pain A."/>
            <person name="Berriman M."/>
            <person name="Wilson R.J.M."/>
            <person name="Sato S."/>
            <person name="Ralph S.A."/>
            <person name="Mann D.J."/>
            <person name="Xiong Z."/>
            <person name="Shallom S.J."/>
            <person name="Weidman J."/>
            <person name="Jiang L."/>
            <person name="Lynn J."/>
            <person name="Weaver B."/>
            <person name="Shoaibi A."/>
            <person name="Domingo A.R."/>
            <person name="Wasawo D."/>
            <person name="Crabtree J."/>
            <person name="Wortman J.R."/>
            <person name="Haas B."/>
            <person name="Angiuoli S.V."/>
            <person name="Creasy T.H."/>
            <person name="Lu C."/>
            <person name="Suh B."/>
            <person name="Silva J.C."/>
            <person name="Utterback T.R."/>
            <person name="Feldblyum T.V."/>
            <person name="Pertea M."/>
            <person name="Allen J."/>
            <person name="Nierman W.C."/>
            <person name="Taracha E.L.N."/>
            <person name="Salzberg S.L."/>
            <person name="White O.R."/>
            <person name="Fitzhugh H.A."/>
            <person name="Morzaria S."/>
            <person name="Venter J.C."/>
            <person name="Fraser C.M."/>
            <person name="Nene V."/>
        </authorList>
    </citation>
    <scope>NUCLEOTIDE SEQUENCE [LARGE SCALE GENOMIC DNA]</scope>
    <source>
        <strain evidence="7 8">Muguga</strain>
    </source>
</reference>
<proteinExistence type="predicted"/>
<dbReference type="SUPFAM" id="SSF57667">
    <property type="entry name" value="beta-beta-alpha zinc fingers"/>
    <property type="match status" value="1"/>
</dbReference>
<dbReference type="InterPro" id="IPR022755">
    <property type="entry name" value="Znf_C2H2_jaz"/>
</dbReference>
<dbReference type="VEuPathDB" id="PiroplasmaDB:TpMuguga_04g00534"/>
<dbReference type="Gene3D" id="3.30.160.60">
    <property type="entry name" value="Classic Zinc Finger"/>
    <property type="match status" value="1"/>
</dbReference>
<dbReference type="GeneID" id="3501368"/>
<keyword evidence="3" id="KW-0862">Zinc</keyword>
<dbReference type="GO" id="GO:0008270">
    <property type="term" value="F:zinc ion binding"/>
    <property type="evidence" value="ECO:0007669"/>
    <property type="project" value="UniProtKB-KW"/>
</dbReference>
<feature type="compositionally biased region" description="Basic and acidic residues" evidence="5">
    <location>
        <begin position="24"/>
        <end position="38"/>
    </location>
</feature>
<evidence type="ECO:0000256" key="3">
    <source>
        <dbReference type="ARBA" id="ARBA00022833"/>
    </source>
</evidence>
<evidence type="ECO:0000313" key="8">
    <source>
        <dbReference type="Proteomes" id="UP000001949"/>
    </source>
</evidence>
<evidence type="ECO:0000256" key="2">
    <source>
        <dbReference type="ARBA" id="ARBA00022771"/>
    </source>
</evidence>
<keyword evidence="4" id="KW-0175">Coiled coil</keyword>
<evidence type="ECO:0000313" key="7">
    <source>
        <dbReference type="EMBL" id="EAN31886.1"/>
    </source>
</evidence>
<dbReference type="Proteomes" id="UP000001949">
    <property type="component" value="Unassembled WGS sequence"/>
</dbReference>
<keyword evidence="2" id="KW-0863">Zinc-finger</keyword>
<gene>
    <name evidence="7" type="ordered locus">TP04_0534</name>
</gene>
<keyword evidence="1" id="KW-0479">Metal-binding</keyword>
<evidence type="ECO:0000259" key="6">
    <source>
        <dbReference type="Pfam" id="PF12171"/>
    </source>
</evidence>
<dbReference type="EMBL" id="AAGK01000004">
    <property type="protein sequence ID" value="EAN31886.1"/>
    <property type="molecule type" value="Genomic_DNA"/>
</dbReference>
<evidence type="ECO:0000256" key="5">
    <source>
        <dbReference type="SAM" id="MobiDB-lite"/>
    </source>
</evidence>
<organism evidence="7 8">
    <name type="scientific">Theileria parva</name>
    <name type="common">East coast fever infection agent</name>
    <dbReference type="NCBI Taxonomy" id="5875"/>
    <lineage>
        <taxon>Eukaryota</taxon>
        <taxon>Sar</taxon>
        <taxon>Alveolata</taxon>
        <taxon>Apicomplexa</taxon>
        <taxon>Aconoidasida</taxon>
        <taxon>Piroplasmida</taxon>
        <taxon>Theileriidae</taxon>
        <taxon>Theileria</taxon>
    </lineage>
</organism>
<dbReference type="Pfam" id="PF12171">
    <property type="entry name" value="zf-C2H2_jaz"/>
    <property type="match status" value="1"/>
</dbReference>
<dbReference type="InterPro" id="IPR036236">
    <property type="entry name" value="Znf_C2H2_sf"/>
</dbReference>
<feature type="domain" description="Zinc finger double-stranded RNA binding" evidence="6">
    <location>
        <begin position="61"/>
        <end position="85"/>
    </location>
</feature>
<feature type="region of interest" description="Disordered" evidence="5">
    <location>
        <begin position="16"/>
        <end position="58"/>
    </location>
</feature>
<protein>
    <recommendedName>
        <fullName evidence="6">Zinc finger double-stranded RNA binding domain-containing protein</fullName>
    </recommendedName>
</protein>
<dbReference type="OMA" id="ENSIDKH"/>
<accession>Q4N239</accession>
<keyword evidence="8" id="KW-1185">Reference proteome</keyword>
<dbReference type="InParanoid" id="Q4N239"/>
<evidence type="ECO:0000256" key="4">
    <source>
        <dbReference type="SAM" id="Coils"/>
    </source>
</evidence>
<evidence type="ECO:0000256" key="1">
    <source>
        <dbReference type="ARBA" id="ARBA00022723"/>
    </source>
</evidence>
<feature type="coiled-coil region" evidence="4">
    <location>
        <begin position="82"/>
        <end position="116"/>
    </location>
</feature>
<sequence>MYKTAYLFSSIIHIPNSLEEESETSNKKDESDSNKEKNDVDDENNNTDGPIRTHPGNKVSYCVHCKGKTFLNQESVDKHLSSKNHLKNVKKTKKNNEKAEEARKRFIERMDKIDKRIWKHMKLC</sequence>
<dbReference type="AlphaFoldDB" id="Q4N239"/>
<dbReference type="RefSeq" id="XP_764169.1">
    <property type="nucleotide sequence ID" value="XM_759076.1"/>
</dbReference>
<dbReference type="KEGG" id="tpv:TP04_0534"/>
<name>Q4N239_THEPA</name>
<dbReference type="eggNOG" id="ENOG502TN4T">
    <property type="taxonomic scope" value="Eukaryota"/>
</dbReference>